<feature type="chain" id="PRO_5020255777" evidence="3">
    <location>
        <begin position="23"/>
        <end position="380"/>
    </location>
</feature>
<organism evidence="4 5">
    <name type="scientific">Antrodiella citrinella</name>
    <dbReference type="NCBI Taxonomy" id="2447956"/>
    <lineage>
        <taxon>Eukaryota</taxon>
        <taxon>Fungi</taxon>
        <taxon>Dikarya</taxon>
        <taxon>Basidiomycota</taxon>
        <taxon>Agaricomycotina</taxon>
        <taxon>Agaricomycetes</taxon>
        <taxon>Polyporales</taxon>
        <taxon>Steccherinaceae</taxon>
        <taxon>Antrodiella</taxon>
    </lineage>
</organism>
<feature type="region of interest" description="Disordered" evidence="1">
    <location>
        <begin position="208"/>
        <end position="230"/>
    </location>
</feature>
<proteinExistence type="predicted"/>
<dbReference type="AlphaFoldDB" id="A0A4S4M1D2"/>
<evidence type="ECO:0000256" key="3">
    <source>
        <dbReference type="SAM" id="SignalP"/>
    </source>
</evidence>
<gene>
    <name evidence="4" type="ORF">EUX98_g9014</name>
</gene>
<feature type="signal peptide" evidence="3">
    <location>
        <begin position="1"/>
        <end position="22"/>
    </location>
</feature>
<name>A0A4S4M1D2_9APHY</name>
<evidence type="ECO:0000256" key="1">
    <source>
        <dbReference type="SAM" id="MobiDB-lite"/>
    </source>
</evidence>
<keyword evidence="5" id="KW-1185">Reference proteome</keyword>
<feature type="region of interest" description="Disordered" evidence="1">
    <location>
        <begin position="131"/>
        <end position="162"/>
    </location>
</feature>
<keyword evidence="3" id="KW-0732">Signal</keyword>
<keyword evidence="2" id="KW-0472">Membrane</keyword>
<keyword evidence="2" id="KW-0812">Transmembrane</keyword>
<evidence type="ECO:0000313" key="5">
    <source>
        <dbReference type="Proteomes" id="UP000308730"/>
    </source>
</evidence>
<comment type="caution">
    <text evidence="4">The sequence shown here is derived from an EMBL/GenBank/DDBJ whole genome shotgun (WGS) entry which is preliminary data.</text>
</comment>
<dbReference type="Proteomes" id="UP000308730">
    <property type="component" value="Unassembled WGS sequence"/>
</dbReference>
<reference evidence="4 5" key="1">
    <citation type="submission" date="2019-02" db="EMBL/GenBank/DDBJ databases">
        <title>Genome sequencing of the rare red list fungi Antrodiella citrinella (Flaviporus citrinellus).</title>
        <authorList>
            <person name="Buettner E."/>
            <person name="Kellner H."/>
        </authorList>
    </citation>
    <scope>NUCLEOTIDE SEQUENCE [LARGE SCALE GENOMIC DNA]</scope>
    <source>
        <strain evidence="4 5">DSM 108506</strain>
    </source>
</reference>
<accession>A0A4S4M1D2</accession>
<dbReference type="EMBL" id="SGPM01000610">
    <property type="protein sequence ID" value="THH18108.1"/>
    <property type="molecule type" value="Genomic_DNA"/>
</dbReference>
<sequence>MCLVSGLSFALSLFASLTYIYSFSPLHPSLAMDFYSVGNDFSSLGGNDFSDSNNFASDGTNFASSGNNPILGGNQIASNDYNVDLSLNIGTDSSGGGGGGGGGGGNDAAPSYNFNIQLPEMNHALHNVSSFLSHHSSHEKHHSDPDKKTPSSPPPMTQQHTGLSYMQPQFTGIPSPAPMYSPPGTAAYPAQHPTYTGAPMSVQYTGQHPGTLSQPGMSPLPGMPGQPTSSMHPGMPGHPTMVPQQGMAGPGIPGQAGMPGQPGMPGAPGQPGSGMFHHGMQGQPGVPQQTYWNGMHMQPGMAQTQSQGITIQHQAQPAPAPGMVPMVPMNQGTSANIGSQYQEELMARCARGDHCFETKYGIVGIIMAIALFPIGLSCLL</sequence>
<protein>
    <submittedName>
        <fullName evidence="4">Uncharacterized protein</fullName>
    </submittedName>
</protein>
<evidence type="ECO:0000256" key="2">
    <source>
        <dbReference type="SAM" id="Phobius"/>
    </source>
</evidence>
<feature type="transmembrane region" description="Helical" evidence="2">
    <location>
        <begin position="360"/>
        <end position="379"/>
    </location>
</feature>
<dbReference type="OrthoDB" id="2564984at2759"/>
<keyword evidence="2" id="KW-1133">Transmembrane helix</keyword>
<feature type="region of interest" description="Disordered" evidence="1">
    <location>
        <begin position="259"/>
        <end position="280"/>
    </location>
</feature>
<evidence type="ECO:0000313" key="4">
    <source>
        <dbReference type="EMBL" id="THH18108.1"/>
    </source>
</evidence>